<organism evidence="3 4">
    <name type="scientific">Zizania palustris</name>
    <name type="common">Northern wild rice</name>
    <dbReference type="NCBI Taxonomy" id="103762"/>
    <lineage>
        <taxon>Eukaryota</taxon>
        <taxon>Viridiplantae</taxon>
        <taxon>Streptophyta</taxon>
        <taxon>Embryophyta</taxon>
        <taxon>Tracheophyta</taxon>
        <taxon>Spermatophyta</taxon>
        <taxon>Magnoliopsida</taxon>
        <taxon>Liliopsida</taxon>
        <taxon>Poales</taxon>
        <taxon>Poaceae</taxon>
        <taxon>BOP clade</taxon>
        <taxon>Oryzoideae</taxon>
        <taxon>Oryzeae</taxon>
        <taxon>Zizaniinae</taxon>
        <taxon>Zizania</taxon>
    </lineage>
</organism>
<feature type="domain" description="VQ" evidence="2">
    <location>
        <begin position="32"/>
        <end position="56"/>
    </location>
</feature>
<evidence type="ECO:0000256" key="1">
    <source>
        <dbReference type="SAM" id="MobiDB-lite"/>
    </source>
</evidence>
<dbReference type="OrthoDB" id="691083at2759"/>
<dbReference type="PANTHER" id="PTHR34777">
    <property type="entry name" value="VQ MOTIF-CONTAINING PROTEIN 10"/>
    <property type="match status" value="1"/>
</dbReference>
<reference evidence="3" key="1">
    <citation type="journal article" date="2021" name="bioRxiv">
        <title>Whole Genome Assembly and Annotation of Northern Wild Rice, Zizania palustris L., Supports a Whole Genome Duplication in the Zizania Genus.</title>
        <authorList>
            <person name="Haas M."/>
            <person name="Kono T."/>
            <person name="Macchietto M."/>
            <person name="Millas R."/>
            <person name="McGilp L."/>
            <person name="Shao M."/>
            <person name="Duquette J."/>
            <person name="Hirsch C.N."/>
            <person name="Kimball J."/>
        </authorList>
    </citation>
    <scope>NUCLEOTIDE SEQUENCE</scope>
    <source>
        <tissue evidence="3">Fresh leaf tissue</tissue>
    </source>
</reference>
<dbReference type="InterPro" id="IPR039608">
    <property type="entry name" value="VQ_1/10"/>
</dbReference>
<feature type="compositionally biased region" description="Gly residues" evidence="1">
    <location>
        <begin position="1"/>
        <end position="19"/>
    </location>
</feature>
<keyword evidence="4" id="KW-1185">Reference proteome</keyword>
<comment type="caution">
    <text evidence="3">The sequence shown here is derived from an EMBL/GenBank/DDBJ whole genome shotgun (WGS) entry which is preliminary data.</text>
</comment>
<dbReference type="EMBL" id="JAAALK010000283">
    <property type="protein sequence ID" value="KAG8076300.1"/>
    <property type="molecule type" value="Genomic_DNA"/>
</dbReference>
<gene>
    <name evidence="3" type="ORF">GUJ93_ZPchr0006g44389</name>
</gene>
<dbReference type="Pfam" id="PF05678">
    <property type="entry name" value="VQ"/>
    <property type="match status" value="1"/>
</dbReference>
<protein>
    <recommendedName>
        <fullName evidence="2">VQ domain-containing protein</fullName>
    </recommendedName>
</protein>
<accession>A0A8J5T6R3</accession>
<reference evidence="3" key="2">
    <citation type="submission" date="2021-02" db="EMBL/GenBank/DDBJ databases">
        <authorList>
            <person name="Kimball J.A."/>
            <person name="Haas M.W."/>
            <person name="Macchietto M."/>
            <person name="Kono T."/>
            <person name="Duquette J."/>
            <person name="Shao M."/>
        </authorList>
    </citation>
    <scope>NUCLEOTIDE SEQUENCE</scope>
    <source>
        <tissue evidence="3">Fresh leaf tissue</tissue>
    </source>
</reference>
<dbReference type="PANTHER" id="PTHR34777:SF14">
    <property type="entry name" value="VQ DOMAIN-CONTAINING PROTEIN"/>
    <property type="match status" value="1"/>
</dbReference>
<evidence type="ECO:0000313" key="3">
    <source>
        <dbReference type="EMBL" id="KAG8076300.1"/>
    </source>
</evidence>
<evidence type="ECO:0000259" key="2">
    <source>
        <dbReference type="Pfam" id="PF05678"/>
    </source>
</evidence>
<evidence type="ECO:0000313" key="4">
    <source>
        <dbReference type="Proteomes" id="UP000729402"/>
    </source>
</evidence>
<dbReference type="AlphaFoldDB" id="A0A8J5T6R3"/>
<dbReference type="InterPro" id="IPR008889">
    <property type="entry name" value="VQ"/>
</dbReference>
<dbReference type="Proteomes" id="UP000729402">
    <property type="component" value="Unassembled WGS sequence"/>
</dbReference>
<feature type="region of interest" description="Disordered" evidence="1">
    <location>
        <begin position="1"/>
        <end position="26"/>
    </location>
</feature>
<proteinExistence type="predicted"/>
<sequence length="118" mass="11905">MASGPNGGCGESALPGGGARRQKKEVKVTHIVTRKVSTDEASFKDVVQRLTGKDSAAARAAAVADAGEGSRWSNDVVLGPGGGGGGAGVGRNAVLFRDAATGGVLPSSEEMTRWWRGP</sequence>
<name>A0A8J5T6R3_ZIZPA</name>